<dbReference type="Gene3D" id="3.30.1120.10">
    <property type="match status" value="1"/>
</dbReference>
<dbReference type="SUPFAM" id="SSF53649">
    <property type="entry name" value="Alkaline phosphatase-like"/>
    <property type="match status" value="2"/>
</dbReference>
<evidence type="ECO:0000259" key="2">
    <source>
        <dbReference type="Pfam" id="PF00884"/>
    </source>
</evidence>
<keyword evidence="1" id="KW-0732">Signal</keyword>
<feature type="chain" id="PRO_5047475510" description="Sulfatase N-terminal domain-containing protein" evidence="1">
    <location>
        <begin position="24"/>
        <end position="589"/>
    </location>
</feature>
<protein>
    <recommendedName>
        <fullName evidence="2">Sulfatase N-terminal domain-containing protein</fullName>
    </recommendedName>
</protein>
<gene>
    <name evidence="3" type="ORF">CCMP2556_LOCUS41291</name>
</gene>
<name>A0ABP0QC04_9DINO</name>
<accession>A0ABP0QC04</accession>
<dbReference type="PANTHER" id="PTHR43751:SF3">
    <property type="entry name" value="SULFATASE N-TERMINAL DOMAIN-CONTAINING PROTEIN"/>
    <property type="match status" value="1"/>
</dbReference>
<dbReference type="PANTHER" id="PTHR43751">
    <property type="entry name" value="SULFATASE"/>
    <property type="match status" value="1"/>
</dbReference>
<evidence type="ECO:0000313" key="3">
    <source>
        <dbReference type="EMBL" id="CAK9084985.1"/>
    </source>
</evidence>
<feature type="signal peptide" evidence="1">
    <location>
        <begin position="1"/>
        <end position="23"/>
    </location>
</feature>
<organism evidence="3 4">
    <name type="scientific">Durusdinium trenchii</name>
    <dbReference type="NCBI Taxonomy" id="1381693"/>
    <lineage>
        <taxon>Eukaryota</taxon>
        <taxon>Sar</taxon>
        <taxon>Alveolata</taxon>
        <taxon>Dinophyceae</taxon>
        <taxon>Suessiales</taxon>
        <taxon>Symbiodiniaceae</taxon>
        <taxon>Durusdinium</taxon>
    </lineage>
</organism>
<dbReference type="InterPro" id="IPR000917">
    <property type="entry name" value="Sulfatase_N"/>
</dbReference>
<proteinExistence type="predicted"/>
<sequence>MLRLSWAPALCVAALQFWSLALARKAPNMIWIMADDLGWGEVGLYPAESPHGRIATPNLDQRPEDELSGSLWDVGFVRKVSGSSLKYEYQSVSQVLEVYRIPKTSILQGRTSSQVIPNPEIRHVSPHVHVVESDLPLPPGDPPGVHNLPRFGREGVRFQQAYAGYTVCAPSRTTFFTGRHSGHFRALQLNGEELKPEQNFTLLPQLFQRAGFRTGAFGKLAPLVSPLRQGFDVFVGQVDQALCHNMYPKEIDTGDGTLNFKLSGNIHSPSPTRERCMQSPDSYNYTIDVFHKEAMSWMRQVAQTSQPFFLYLSYTVPHAGGWGDAPASPEQGNPVPTDMGYGHQPWPEVEKDHAAVISYLDDKVGDVMKQLKALKIDEKTMVFFASDNGAHLEGGHQIAFFNSTGGLSGHKRSMYEGGVRSPTMVRWPQQIRPRTSQFAWAFWDMVPTVAELLGVTAPENDGISILPELYGQEQQEHDYLFFTWIGEGRSGGLGPANGDGARNGPGYTVRKGVWKGLVPHCHDTKNWRPSWADEMKLFDLESDPTEQRDWAKARPELVDELKRLVMAEGLSCMCYQCGFSDDVMSSVII</sequence>
<reference evidence="3 4" key="1">
    <citation type="submission" date="2024-02" db="EMBL/GenBank/DDBJ databases">
        <authorList>
            <person name="Chen Y."/>
            <person name="Shah S."/>
            <person name="Dougan E. K."/>
            <person name="Thang M."/>
            <person name="Chan C."/>
        </authorList>
    </citation>
    <scope>NUCLEOTIDE SEQUENCE [LARGE SCALE GENOMIC DNA]</scope>
</reference>
<evidence type="ECO:0000256" key="1">
    <source>
        <dbReference type="SAM" id="SignalP"/>
    </source>
</evidence>
<feature type="domain" description="Sulfatase N-terminal" evidence="2">
    <location>
        <begin position="148"/>
        <end position="455"/>
    </location>
</feature>
<keyword evidence="4" id="KW-1185">Reference proteome</keyword>
<dbReference type="Pfam" id="PF00884">
    <property type="entry name" value="Sulfatase"/>
    <property type="match status" value="1"/>
</dbReference>
<dbReference type="Proteomes" id="UP001642484">
    <property type="component" value="Unassembled WGS sequence"/>
</dbReference>
<dbReference type="InterPro" id="IPR052701">
    <property type="entry name" value="GAG_Ulvan_Degrading_Sulfatases"/>
</dbReference>
<dbReference type="Gene3D" id="3.40.720.10">
    <property type="entry name" value="Alkaline Phosphatase, subunit A"/>
    <property type="match status" value="2"/>
</dbReference>
<comment type="caution">
    <text evidence="3">The sequence shown here is derived from an EMBL/GenBank/DDBJ whole genome shotgun (WGS) entry which is preliminary data.</text>
</comment>
<dbReference type="EMBL" id="CAXAMN010024250">
    <property type="protein sequence ID" value="CAK9084985.1"/>
    <property type="molecule type" value="Genomic_DNA"/>
</dbReference>
<dbReference type="InterPro" id="IPR017850">
    <property type="entry name" value="Alkaline_phosphatase_core_sf"/>
</dbReference>
<evidence type="ECO:0000313" key="4">
    <source>
        <dbReference type="Proteomes" id="UP001642484"/>
    </source>
</evidence>